<dbReference type="AlphaFoldDB" id="A0A556QLJ0"/>
<reference evidence="2 3" key="1">
    <citation type="submission" date="2019-07" db="EMBL/GenBank/DDBJ databases">
        <title>Description of 53C-WASEF.</title>
        <authorList>
            <person name="Pitt A."/>
            <person name="Hahn M.W."/>
        </authorList>
    </citation>
    <scope>NUCLEOTIDE SEQUENCE [LARGE SCALE GENOMIC DNA]</scope>
    <source>
        <strain evidence="2 3">53C-WASEF</strain>
    </source>
</reference>
<dbReference type="Proteomes" id="UP000315648">
    <property type="component" value="Unassembled WGS sequence"/>
</dbReference>
<dbReference type="RefSeq" id="WP_144353915.1">
    <property type="nucleotide sequence ID" value="NZ_CBCRVV010000008.1"/>
</dbReference>
<dbReference type="InterPro" id="IPR050765">
    <property type="entry name" value="Riboflavin_Biosynth_HTPR"/>
</dbReference>
<dbReference type="Pfam" id="PF01872">
    <property type="entry name" value="RibD_C"/>
    <property type="match status" value="1"/>
</dbReference>
<dbReference type="PANTHER" id="PTHR38011">
    <property type="entry name" value="DIHYDROFOLATE REDUCTASE FAMILY PROTEIN (AFU_ORTHOLOGUE AFUA_8G06820)"/>
    <property type="match status" value="1"/>
</dbReference>
<evidence type="ECO:0000259" key="1">
    <source>
        <dbReference type="Pfam" id="PF01872"/>
    </source>
</evidence>
<dbReference type="InterPro" id="IPR002734">
    <property type="entry name" value="RibDG_C"/>
</dbReference>
<dbReference type="OrthoDB" id="195113at2"/>
<dbReference type="InterPro" id="IPR024072">
    <property type="entry name" value="DHFR-like_dom_sf"/>
</dbReference>
<accession>A0A556QLJ0</accession>
<gene>
    <name evidence="2" type="ORF">FPL22_15520</name>
</gene>
<feature type="domain" description="Bacterial bifunctional deaminase-reductase C-terminal" evidence="1">
    <location>
        <begin position="70"/>
        <end position="168"/>
    </location>
</feature>
<dbReference type="GO" id="GO:0008703">
    <property type="term" value="F:5-amino-6-(5-phosphoribosylamino)uracil reductase activity"/>
    <property type="evidence" value="ECO:0007669"/>
    <property type="project" value="InterPro"/>
</dbReference>
<keyword evidence="3" id="KW-1185">Reference proteome</keyword>
<organism evidence="2 3">
    <name type="scientific">Rariglobus hedericola</name>
    <dbReference type="NCBI Taxonomy" id="2597822"/>
    <lineage>
        <taxon>Bacteria</taxon>
        <taxon>Pseudomonadati</taxon>
        <taxon>Verrucomicrobiota</taxon>
        <taxon>Opitutia</taxon>
        <taxon>Opitutales</taxon>
        <taxon>Opitutaceae</taxon>
        <taxon>Rariglobus</taxon>
    </lineage>
</organism>
<dbReference type="Gene3D" id="3.40.430.10">
    <property type="entry name" value="Dihydrofolate Reductase, subunit A"/>
    <property type="match status" value="1"/>
</dbReference>
<comment type="caution">
    <text evidence="2">The sequence shown here is derived from an EMBL/GenBank/DDBJ whole genome shotgun (WGS) entry which is preliminary data.</text>
</comment>
<evidence type="ECO:0000313" key="3">
    <source>
        <dbReference type="Proteomes" id="UP000315648"/>
    </source>
</evidence>
<sequence length="187" mass="20366">MKKVTLYIAASLDGFIARTDGAIDWLPVPDLAGEDYGYGELLESVDTLLLGRKTYEQVLTLGPWPYEGKRCIVFSATRAGQRDDRVEFVDCDIAACVRELKAEPGEGIIWLVGGAEIIAACLAGGVVDEIILTTVPVLLGEGIRLFPETTWLTRLKLENVHAYPDGLVQQIYLMAAVPVEPQALAFA</sequence>
<protein>
    <submittedName>
        <fullName evidence="2">Dihydrofolate reductase</fullName>
    </submittedName>
</protein>
<evidence type="ECO:0000313" key="2">
    <source>
        <dbReference type="EMBL" id="TSJ77494.1"/>
    </source>
</evidence>
<dbReference type="EMBL" id="VMBG01000002">
    <property type="protein sequence ID" value="TSJ77494.1"/>
    <property type="molecule type" value="Genomic_DNA"/>
</dbReference>
<proteinExistence type="predicted"/>
<dbReference type="PANTHER" id="PTHR38011:SF11">
    <property type="entry name" value="2,5-DIAMINO-6-RIBOSYLAMINO-4(3H)-PYRIMIDINONE 5'-PHOSPHATE REDUCTASE"/>
    <property type="match status" value="1"/>
</dbReference>
<name>A0A556QLJ0_9BACT</name>
<dbReference type="GO" id="GO:0009231">
    <property type="term" value="P:riboflavin biosynthetic process"/>
    <property type="evidence" value="ECO:0007669"/>
    <property type="project" value="InterPro"/>
</dbReference>
<dbReference type="SUPFAM" id="SSF53597">
    <property type="entry name" value="Dihydrofolate reductase-like"/>
    <property type="match status" value="1"/>
</dbReference>